<sequence length="61" mass="6965">MGIIKRLPEDVVNRIAAGERYRIRINAVLWRLSETGGSSVIFTLELFKHNEQSVSALMQLH</sequence>
<evidence type="ECO:0000313" key="2">
    <source>
        <dbReference type="Proteomes" id="UP000054047"/>
    </source>
</evidence>
<evidence type="ECO:0000313" key="1">
    <source>
        <dbReference type="EMBL" id="KIH63979.1"/>
    </source>
</evidence>
<protein>
    <submittedName>
        <fullName evidence="1">Uncharacterized protein</fullName>
    </submittedName>
</protein>
<dbReference type="OrthoDB" id="10263226at2759"/>
<dbReference type="EMBL" id="KN728320">
    <property type="protein sequence ID" value="KIH63979.1"/>
    <property type="molecule type" value="Genomic_DNA"/>
</dbReference>
<keyword evidence="2" id="KW-1185">Reference proteome</keyword>
<name>A0A0C2GY20_9BILA</name>
<reference evidence="1 2" key="1">
    <citation type="submission" date="2013-12" db="EMBL/GenBank/DDBJ databases">
        <title>Draft genome of the parsitic nematode Ancylostoma duodenale.</title>
        <authorList>
            <person name="Mitreva M."/>
        </authorList>
    </citation>
    <scope>NUCLEOTIDE SEQUENCE [LARGE SCALE GENOMIC DNA]</scope>
    <source>
        <strain evidence="1 2">Zhejiang</strain>
    </source>
</reference>
<gene>
    <name evidence="1" type="ORF">ANCDUO_05716</name>
</gene>
<dbReference type="AlphaFoldDB" id="A0A0C2GY20"/>
<accession>A0A0C2GY20</accession>
<dbReference type="Proteomes" id="UP000054047">
    <property type="component" value="Unassembled WGS sequence"/>
</dbReference>
<proteinExistence type="predicted"/>
<organism evidence="1 2">
    <name type="scientific">Ancylostoma duodenale</name>
    <dbReference type="NCBI Taxonomy" id="51022"/>
    <lineage>
        <taxon>Eukaryota</taxon>
        <taxon>Metazoa</taxon>
        <taxon>Ecdysozoa</taxon>
        <taxon>Nematoda</taxon>
        <taxon>Chromadorea</taxon>
        <taxon>Rhabditida</taxon>
        <taxon>Rhabditina</taxon>
        <taxon>Rhabditomorpha</taxon>
        <taxon>Strongyloidea</taxon>
        <taxon>Ancylostomatidae</taxon>
        <taxon>Ancylostomatinae</taxon>
        <taxon>Ancylostoma</taxon>
    </lineage>
</organism>